<gene>
    <name evidence="2" type="ORF">H9639_15775</name>
</gene>
<dbReference type="Proteomes" id="UP000609874">
    <property type="component" value="Unassembled WGS sequence"/>
</dbReference>
<dbReference type="RefSeq" id="WP_191809031.1">
    <property type="nucleotide sequence ID" value="NZ_JACSQD010000008.1"/>
</dbReference>
<proteinExistence type="predicted"/>
<protein>
    <submittedName>
        <fullName evidence="2">Uncharacterized protein</fullName>
    </submittedName>
</protein>
<feature type="chain" id="PRO_5045521642" evidence="1">
    <location>
        <begin position="30"/>
        <end position="90"/>
    </location>
</feature>
<accession>A0ABR8UW47</accession>
<name>A0ABR8UW47_9MICC</name>
<comment type="caution">
    <text evidence="2">The sequence shown here is derived from an EMBL/GenBank/DDBJ whole genome shotgun (WGS) entry which is preliminary data.</text>
</comment>
<keyword evidence="3" id="KW-1185">Reference proteome</keyword>
<evidence type="ECO:0000256" key="1">
    <source>
        <dbReference type="SAM" id="SignalP"/>
    </source>
</evidence>
<feature type="signal peptide" evidence="1">
    <location>
        <begin position="1"/>
        <end position="29"/>
    </location>
</feature>
<reference evidence="2 3" key="1">
    <citation type="submission" date="2020-08" db="EMBL/GenBank/DDBJ databases">
        <title>A Genomic Blueprint of the Chicken Gut Microbiome.</title>
        <authorList>
            <person name="Gilroy R."/>
            <person name="Ravi A."/>
            <person name="Getino M."/>
            <person name="Pursley I."/>
            <person name="Horton D.L."/>
            <person name="Alikhan N.-F."/>
            <person name="Baker D."/>
            <person name="Gharbi K."/>
            <person name="Hall N."/>
            <person name="Watson M."/>
            <person name="Adriaenssens E.M."/>
            <person name="Foster-Nyarko E."/>
            <person name="Jarju S."/>
            <person name="Secka A."/>
            <person name="Antonio M."/>
            <person name="Oren A."/>
            <person name="Chaudhuri R."/>
            <person name="La Ragione R.M."/>
            <person name="Hildebrand F."/>
            <person name="Pallen M.J."/>
        </authorList>
    </citation>
    <scope>NUCLEOTIDE SEQUENCE [LARGE SCALE GENOMIC DNA]</scope>
    <source>
        <strain evidence="2 3">Sa2CUA1</strain>
    </source>
</reference>
<keyword evidence="1" id="KW-0732">Signal</keyword>
<evidence type="ECO:0000313" key="3">
    <source>
        <dbReference type="Proteomes" id="UP000609874"/>
    </source>
</evidence>
<dbReference type="EMBL" id="JACSQD010000008">
    <property type="protein sequence ID" value="MBD7996757.1"/>
    <property type="molecule type" value="Genomic_DNA"/>
</dbReference>
<sequence>MSYRNTLIAAGIMGSLCLPSCAVSQAPDAAPENAPPDWTTHTVAAADLQFRYRTDWSVEEVAALANDSAGGVSLRVHDAGGQADFLLLGG</sequence>
<organism evidence="2 3">
    <name type="scientific">Arthrobacter gallicola</name>
    <dbReference type="NCBI Taxonomy" id="2762225"/>
    <lineage>
        <taxon>Bacteria</taxon>
        <taxon>Bacillati</taxon>
        <taxon>Actinomycetota</taxon>
        <taxon>Actinomycetes</taxon>
        <taxon>Micrococcales</taxon>
        <taxon>Micrococcaceae</taxon>
        <taxon>Arthrobacter</taxon>
    </lineage>
</organism>
<evidence type="ECO:0000313" key="2">
    <source>
        <dbReference type="EMBL" id="MBD7996757.1"/>
    </source>
</evidence>